<dbReference type="STRING" id="413071.G9MRS6"/>
<dbReference type="eggNOG" id="KOG1192">
    <property type="taxonomic scope" value="Eukaryota"/>
</dbReference>
<protein>
    <submittedName>
        <fullName evidence="3">Glycosyltransferase family 1 protein</fullName>
    </submittedName>
</protein>
<dbReference type="EMBL" id="ABDF02000006">
    <property type="protein sequence ID" value="EHK22795.1"/>
    <property type="molecule type" value="Genomic_DNA"/>
</dbReference>
<dbReference type="Gene3D" id="3.40.50.2000">
    <property type="entry name" value="Glycogen Phosphorylase B"/>
    <property type="match status" value="2"/>
</dbReference>
<keyword evidence="1" id="KW-0328">Glycosyltransferase</keyword>
<gene>
    <name evidence="3" type="ORF">TRIVIDRAFT_150816</name>
</gene>
<dbReference type="InterPro" id="IPR050271">
    <property type="entry name" value="UDP-glycosyltransferase"/>
</dbReference>
<organism evidence="3 4">
    <name type="scientific">Hypocrea virens (strain Gv29-8 / FGSC 10586)</name>
    <name type="common">Gliocladium virens</name>
    <name type="synonym">Trichoderma virens</name>
    <dbReference type="NCBI Taxonomy" id="413071"/>
    <lineage>
        <taxon>Eukaryota</taxon>
        <taxon>Fungi</taxon>
        <taxon>Dikarya</taxon>
        <taxon>Ascomycota</taxon>
        <taxon>Pezizomycotina</taxon>
        <taxon>Sordariomycetes</taxon>
        <taxon>Hypocreomycetidae</taxon>
        <taxon>Hypocreales</taxon>
        <taxon>Hypocreaceae</taxon>
        <taxon>Trichoderma</taxon>
    </lineage>
</organism>
<dbReference type="InParanoid" id="G9MRS6"/>
<evidence type="ECO:0000313" key="4">
    <source>
        <dbReference type="Proteomes" id="UP000007115"/>
    </source>
</evidence>
<sequence>MAPFFPKRILLITNIECGELDVFVATAQSLLEADPNLDLHLATFQGLPDDALPTGVTYHTIKGLSMYQALEEHLNRAQRDGVVTKPARNAGFAKTRSAIRAFASLMMPYTGRQMVDVFTSIVDIIRNLNADLVVVDSLMSAGLTACYHLEVKFICLGPNSIKEFAAAEQPHKAGLWKFPALFSGFDYPVPWSKIPLNIHFTWYLYKAIKNDPQRKEVQSYLTAHTVLRSPVDLVKNRPEGVKILVSSLPQLDFPLKIPPHVVPCGPILRRSEPLVDTNPKLAEWLAQGRTIYINLGALFKVSEGQAVEMAKALKIVINSIEKDDEKGPIQVLWKLKKKGRYSVYEPTCILSRILRHEFALDRVRVMDWIQAEPISILNTGSVVCSVHHGGANSFNEAIVVLPVWGVCYDYAQRVERLGVGLCGNRIYKPRWAAEELSHKLLEVLVGDKSEEMKQKAIAVMMACKYTGSGADCAASVILSECR</sequence>
<dbReference type="OrthoDB" id="5835829at2759"/>
<dbReference type="SUPFAM" id="SSF53756">
    <property type="entry name" value="UDP-Glycosyltransferase/glycogen phosphorylase"/>
    <property type="match status" value="1"/>
</dbReference>
<comment type="caution">
    <text evidence="3">The sequence shown here is derived from an EMBL/GenBank/DDBJ whole genome shotgun (WGS) entry which is preliminary data.</text>
</comment>
<keyword evidence="4" id="KW-1185">Reference proteome</keyword>
<accession>G9MRS6</accession>
<dbReference type="PANTHER" id="PTHR48043">
    <property type="entry name" value="EG:EG0003.4 PROTEIN-RELATED"/>
    <property type="match status" value="1"/>
</dbReference>
<name>G9MRS6_HYPVG</name>
<evidence type="ECO:0000313" key="3">
    <source>
        <dbReference type="EMBL" id="EHK22795.1"/>
    </source>
</evidence>
<dbReference type="OMA" id="YDYAQRV"/>
<dbReference type="HOGENOM" id="CLU_031484_0_0_1"/>
<reference evidence="3 4" key="1">
    <citation type="journal article" date="2011" name="Genome Biol.">
        <title>Comparative genome sequence analysis underscores mycoparasitism as the ancestral life style of Trichoderma.</title>
        <authorList>
            <person name="Kubicek C.P."/>
            <person name="Herrera-Estrella A."/>
            <person name="Seidl-Seiboth V."/>
            <person name="Martinez D.A."/>
            <person name="Druzhinina I.S."/>
            <person name="Thon M."/>
            <person name="Zeilinger S."/>
            <person name="Casas-Flores S."/>
            <person name="Horwitz B.A."/>
            <person name="Mukherjee P.K."/>
            <person name="Mukherjee M."/>
            <person name="Kredics L."/>
            <person name="Alcaraz L.D."/>
            <person name="Aerts A."/>
            <person name="Antal Z."/>
            <person name="Atanasova L."/>
            <person name="Cervantes-Badillo M.G."/>
            <person name="Challacombe J."/>
            <person name="Chertkov O."/>
            <person name="McCluskey K."/>
            <person name="Coulpier F."/>
            <person name="Deshpande N."/>
            <person name="von Doehren H."/>
            <person name="Ebbole D.J."/>
            <person name="Esquivel-Naranjo E.U."/>
            <person name="Fekete E."/>
            <person name="Flipphi M."/>
            <person name="Glaser F."/>
            <person name="Gomez-Rodriguez E.Y."/>
            <person name="Gruber S."/>
            <person name="Han C."/>
            <person name="Henrissat B."/>
            <person name="Hermosa R."/>
            <person name="Hernandez-Onate M."/>
            <person name="Karaffa L."/>
            <person name="Kosti I."/>
            <person name="Le Crom S."/>
            <person name="Lindquist E."/>
            <person name="Lucas S."/>
            <person name="Luebeck M."/>
            <person name="Luebeck P.S."/>
            <person name="Margeot A."/>
            <person name="Metz B."/>
            <person name="Misra M."/>
            <person name="Nevalainen H."/>
            <person name="Omann M."/>
            <person name="Packer N."/>
            <person name="Perrone G."/>
            <person name="Uresti-Rivera E.E."/>
            <person name="Salamov A."/>
            <person name="Schmoll M."/>
            <person name="Seiboth B."/>
            <person name="Shapiro H."/>
            <person name="Sukno S."/>
            <person name="Tamayo-Ramos J.A."/>
            <person name="Tisch D."/>
            <person name="Wiest A."/>
            <person name="Wilkinson H.H."/>
            <person name="Zhang M."/>
            <person name="Coutinho P.M."/>
            <person name="Kenerley C.M."/>
            <person name="Monte E."/>
            <person name="Baker S.E."/>
            <person name="Grigoriev I.V."/>
        </authorList>
    </citation>
    <scope>NUCLEOTIDE SEQUENCE [LARGE SCALE GENOMIC DNA]</scope>
    <source>
        <strain evidence="4">Gv29-8 / FGSC 10586</strain>
    </source>
</reference>
<dbReference type="GeneID" id="25788096"/>
<evidence type="ECO:0000256" key="1">
    <source>
        <dbReference type="ARBA" id="ARBA00022676"/>
    </source>
</evidence>
<dbReference type="GO" id="GO:0008194">
    <property type="term" value="F:UDP-glycosyltransferase activity"/>
    <property type="evidence" value="ECO:0007669"/>
    <property type="project" value="TreeGrafter"/>
</dbReference>
<proteinExistence type="predicted"/>
<dbReference type="AlphaFoldDB" id="G9MRS6"/>
<keyword evidence="2" id="KW-0808">Transferase</keyword>
<dbReference type="RefSeq" id="XP_013957006.1">
    <property type="nucleotide sequence ID" value="XM_014101531.1"/>
</dbReference>
<dbReference type="Proteomes" id="UP000007115">
    <property type="component" value="Unassembled WGS sequence"/>
</dbReference>
<dbReference type="VEuPathDB" id="FungiDB:TRIVIDRAFT_150816"/>
<dbReference type="PANTHER" id="PTHR48043:SF145">
    <property type="entry name" value="FI06409P-RELATED"/>
    <property type="match status" value="1"/>
</dbReference>
<evidence type="ECO:0000256" key="2">
    <source>
        <dbReference type="ARBA" id="ARBA00022679"/>
    </source>
</evidence>